<feature type="transmembrane region" description="Helical" evidence="9">
    <location>
        <begin position="402"/>
        <end position="428"/>
    </location>
</feature>
<accession>A0A9N9U0K1</accession>
<feature type="transmembrane region" description="Helical" evidence="9">
    <location>
        <begin position="39"/>
        <end position="60"/>
    </location>
</feature>
<dbReference type="GO" id="GO:0005353">
    <property type="term" value="F:fructose transmembrane transporter activity"/>
    <property type="evidence" value="ECO:0007669"/>
    <property type="project" value="UniProtKB-ARBA"/>
</dbReference>
<comment type="subcellular location">
    <subcellularLocation>
        <location evidence="1">Cell membrane</location>
        <topology evidence="1">Multi-pass membrane protein</topology>
    </subcellularLocation>
</comment>
<organism evidence="11 12">
    <name type="scientific">Phyllotreta striolata</name>
    <name type="common">Striped flea beetle</name>
    <name type="synonym">Crioceris striolata</name>
    <dbReference type="NCBI Taxonomy" id="444603"/>
    <lineage>
        <taxon>Eukaryota</taxon>
        <taxon>Metazoa</taxon>
        <taxon>Ecdysozoa</taxon>
        <taxon>Arthropoda</taxon>
        <taxon>Hexapoda</taxon>
        <taxon>Insecta</taxon>
        <taxon>Pterygota</taxon>
        <taxon>Neoptera</taxon>
        <taxon>Endopterygota</taxon>
        <taxon>Coleoptera</taxon>
        <taxon>Polyphaga</taxon>
        <taxon>Cucujiformia</taxon>
        <taxon>Chrysomeloidea</taxon>
        <taxon>Chrysomelidae</taxon>
        <taxon>Galerucinae</taxon>
        <taxon>Alticini</taxon>
        <taxon>Phyllotreta</taxon>
    </lineage>
</organism>
<feature type="transmembrane region" description="Helical" evidence="9">
    <location>
        <begin position="347"/>
        <end position="366"/>
    </location>
</feature>
<dbReference type="OrthoDB" id="4540492at2759"/>
<evidence type="ECO:0000256" key="1">
    <source>
        <dbReference type="ARBA" id="ARBA00004651"/>
    </source>
</evidence>
<dbReference type="InterPro" id="IPR003663">
    <property type="entry name" value="Sugar/inositol_transpt"/>
</dbReference>
<reference evidence="11" key="1">
    <citation type="submission" date="2022-01" db="EMBL/GenBank/DDBJ databases">
        <authorList>
            <person name="King R."/>
        </authorList>
    </citation>
    <scope>NUCLEOTIDE SEQUENCE</scope>
</reference>
<dbReference type="InterPro" id="IPR020846">
    <property type="entry name" value="MFS_dom"/>
</dbReference>
<dbReference type="AlphaFoldDB" id="A0A9N9U0K1"/>
<evidence type="ECO:0000256" key="6">
    <source>
        <dbReference type="ARBA" id="ARBA00023136"/>
    </source>
</evidence>
<evidence type="ECO:0000256" key="4">
    <source>
        <dbReference type="ARBA" id="ARBA00022692"/>
    </source>
</evidence>
<name>A0A9N9U0K1_PHYSR</name>
<dbReference type="EMBL" id="OU900102">
    <property type="protein sequence ID" value="CAG9864983.1"/>
    <property type="molecule type" value="Genomic_DNA"/>
</dbReference>
<feature type="transmembrane region" description="Helical" evidence="9">
    <location>
        <begin position="304"/>
        <end position="327"/>
    </location>
</feature>
<evidence type="ECO:0000256" key="5">
    <source>
        <dbReference type="ARBA" id="ARBA00022989"/>
    </source>
</evidence>
<dbReference type="SUPFAM" id="SSF103473">
    <property type="entry name" value="MFS general substrate transporter"/>
    <property type="match status" value="1"/>
</dbReference>
<dbReference type="NCBIfam" id="TIGR00879">
    <property type="entry name" value="SP"/>
    <property type="match status" value="1"/>
</dbReference>
<evidence type="ECO:0000259" key="10">
    <source>
        <dbReference type="PROSITE" id="PS50850"/>
    </source>
</evidence>
<evidence type="ECO:0000313" key="11">
    <source>
        <dbReference type="EMBL" id="CAG9864983.1"/>
    </source>
</evidence>
<feature type="transmembrane region" description="Helical" evidence="9">
    <location>
        <begin position="373"/>
        <end position="396"/>
    </location>
</feature>
<evidence type="ECO:0000256" key="2">
    <source>
        <dbReference type="ARBA" id="ARBA00022448"/>
    </source>
</evidence>
<dbReference type="InterPro" id="IPR005829">
    <property type="entry name" value="Sugar_transporter_CS"/>
</dbReference>
<evidence type="ECO:0000256" key="3">
    <source>
        <dbReference type="ARBA" id="ARBA00022475"/>
    </source>
</evidence>
<dbReference type="PANTHER" id="PTHR23503">
    <property type="entry name" value="SOLUTE CARRIER FAMILY 2"/>
    <property type="match status" value="1"/>
</dbReference>
<feature type="transmembrane region" description="Helical" evidence="9">
    <location>
        <begin position="472"/>
        <end position="490"/>
    </location>
</feature>
<feature type="transmembrane region" description="Helical" evidence="9">
    <location>
        <begin position="188"/>
        <end position="205"/>
    </location>
</feature>
<dbReference type="PANTHER" id="PTHR23503:SF127">
    <property type="entry name" value="FI08437P-RELATED"/>
    <property type="match status" value="1"/>
</dbReference>
<dbReference type="PRINTS" id="PR00171">
    <property type="entry name" value="SUGRTRNSPORT"/>
</dbReference>
<dbReference type="PROSITE" id="PS00217">
    <property type="entry name" value="SUGAR_TRANSPORT_2"/>
    <property type="match status" value="1"/>
</dbReference>
<comment type="similarity">
    <text evidence="8">Belongs to the major facilitator superfamily. Sugar transporter (TC 2.A.1.1) family.</text>
</comment>
<evidence type="ECO:0000313" key="12">
    <source>
        <dbReference type="Proteomes" id="UP001153712"/>
    </source>
</evidence>
<dbReference type="PROSITE" id="PS00216">
    <property type="entry name" value="SUGAR_TRANSPORT_1"/>
    <property type="match status" value="1"/>
</dbReference>
<dbReference type="FunFam" id="1.20.1250.20:FF:001511">
    <property type="entry name" value="Solute carrier family 2, facilitated glucose transporter member 5"/>
    <property type="match status" value="1"/>
</dbReference>
<dbReference type="PROSITE" id="PS50850">
    <property type="entry name" value="MFS"/>
    <property type="match status" value="1"/>
</dbReference>
<dbReference type="Gene3D" id="1.20.1250.20">
    <property type="entry name" value="MFS general substrate transporter like domains"/>
    <property type="match status" value="1"/>
</dbReference>
<dbReference type="InterPro" id="IPR005828">
    <property type="entry name" value="MFS_sugar_transport-like"/>
</dbReference>
<feature type="transmembrane region" description="Helical" evidence="9">
    <location>
        <begin position="155"/>
        <end position="176"/>
    </location>
</feature>
<dbReference type="Pfam" id="PF00083">
    <property type="entry name" value="Sugar_tr"/>
    <property type="match status" value="1"/>
</dbReference>
<feature type="transmembrane region" description="Helical" evidence="9">
    <location>
        <begin position="126"/>
        <end position="149"/>
    </location>
</feature>
<feature type="domain" description="Major facilitator superfamily (MFS) profile" evidence="10">
    <location>
        <begin position="47"/>
        <end position="494"/>
    </location>
</feature>
<dbReference type="InterPro" id="IPR045263">
    <property type="entry name" value="GLUT"/>
</dbReference>
<dbReference type="InterPro" id="IPR036259">
    <property type="entry name" value="MFS_trans_sf"/>
</dbReference>
<keyword evidence="3" id="KW-1003">Cell membrane</keyword>
<sequence length="534" mass="58555">MEQGGDGESLFKPNEVQFRPYSRSRPLPYSDISIERPGWSLLLIAAGVLTTLGLSLPAGYNIGVVNTPAQLIKEFCKEAVIQRYGGPVGANQLELIFSTIVAIFLIGAAIGSLCGSLLADKIGRKGVLYVCSALGALASICFVSARPAVSLELLYLGRLLIGLCSGLTTSVVPMYLTELAPLHLRGSTGVLCPLGITIGVLAGQIVSMEDILGNEPYWPYCIAAYVVPLVLCALLFPTLPESPKYLFVIRNQHHKAFQQLKRLRNTNERSLGVEIDDLKKEQLENMKNAGANWNMRRVMSDRSLLLPLILVCCLQAGQQLSGINAVFFYSNRIFESAGLSQKENELATIGTGLCNNFMAILSIWTMSYFNRRFCIIASMLSSIFFLVFLGASIMYIDSYSFVPYLSIVGTLGYVLCYGFGLGPIPYFVGSELFEVGPRPSAMALGSMSNWGGNFVVSLTFPMMQYYIGPYSFFLFASITLLLCGFISYYLPETRGKDVKEIVALCKDGFRSKPLQTPVPARVPDYLKMYTNGIV</sequence>
<dbReference type="GO" id="GO:1990539">
    <property type="term" value="P:fructose import across plasma membrane"/>
    <property type="evidence" value="ECO:0007669"/>
    <property type="project" value="UniProtKB-ARBA"/>
</dbReference>
<dbReference type="Proteomes" id="UP001153712">
    <property type="component" value="Chromosome 9"/>
</dbReference>
<keyword evidence="6 9" id="KW-0472">Membrane</keyword>
<keyword evidence="7" id="KW-0325">Glycoprotein</keyword>
<keyword evidence="2 8" id="KW-0813">Transport</keyword>
<evidence type="ECO:0000256" key="7">
    <source>
        <dbReference type="ARBA" id="ARBA00023180"/>
    </source>
</evidence>
<feature type="transmembrane region" description="Helical" evidence="9">
    <location>
        <begin position="217"/>
        <end position="236"/>
    </location>
</feature>
<gene>
    <name evidence="11" type="ORF">PHYEVI_LOCUS11229</name>
</gene>
<keyword evidence="12" id="KW-1185">Reference proteome</keyword>
<feature type="transmembrane region" description="Helical" evidence="9">
    <location>
        <begin position="95"/>
        <end position="119"/>
    </location>
</feature>
<dbReference type="GO" id="GO:0005886">
    <property type="term" value="C:plasma membrane"/>
    <property type="evidence" value="ECO:0007669"/>
    <property type="project" value="UniProtKB-SubCell"/>
</dbReference>
<keyword evidence="5 9" id="KW-1133">Transmembrane helix</keyword>
<feature type="transmembrane region" description="Helical" evidence="9">
    <location>
        <begin position="440"/>
        <end position="460"/>
    </location>
</feature>
<evidence type="ECO:0000256" key="8">
    <source>
        <dbReference type="RuleBase" id="RU003346"/>
    </source>
</evidence>
<proteinExistence type="inferred from homology"/>
<protein>
    <recommendedName>
        <fullName evidence="10">Major facilitator superfamily (MFS) profile domain-containing protein</fullName>
    </recommendedName>
</protein>
<evidence type="ECO:0000256" key="9">
    <source>
        <dbReference type="SAM" id="Phobius"/>
    </source>
</evidence>
<keyword evidence="4 9" id="KW-0812">Transmembrane</keyword>